<comment type="caution">
    <text evidence="1">The sequence shown here is derived from an EMBL/GenBank/DDBJ whole genome shotgun (WGS) entry which is preliminary data.</text>
</comment>
<reference evidence="1" key="1">
    <citation type="submission" date="2023-03" db="EMBL/GenBank/DDBJ databases">
        <title>Massive genome expansion in bonnet fungi (Mycena s.s.) driven by repeated elements and novel gene families across ecological guilds.</title>
        <authorList>
            <consortium name="Lawrence Berkeley National Laboratory"/>
            <person name="Harder C.B."/>
            <person name="Miyauchi S."/>
            <person name="Viragh M."/>
            <person name="Kuo A."/>
            <person name="Thoen E."/>
            <person name="Andreopoulos B."/>
            <person name="Lu D."/>
            <person name="Skrede I."/>
            <person name="Drula E."/>
            <person name="Henrissat B."/>
            <person name="Morin E."/>
            <person name="Kohler A."/>
            <person name="Barry K."/>
            <person name="LaButti K."/>
            <person name="Morin E."/>
            <person name="Salamov A."/>
            <person name="Lipzen A."/>
            <person name="Mereny Z."/>
            <person name="Hegedus B."/>
            <person name="Baldrian P."/>
            <person name="Stursova M."/>
            <person name="Weitz H."/>
            <person name="Taylor A."/>
            <person name="Grigoriev I.V."/>
            <person name="Nagy L.G."/>
            <person name="Martin F."/>
            <person name="Kauserud H."/>
        </authorList>
    </citation>
    <scope>NUCLEOTIDE SEQUENCE</scope>
    <source>
        <strain evidence="1">CBHHK002</strain>
    </source>
</reference>
<keyword evidence="2" id="KW-1185">Reference proteome</keyword>
<organism evidence="1 2">
    <name type="scientific">Mycena albidolilacea</name>
    <dbReference type="NCBI Taxonomy" id="1033008"/>
    <lineage>
        <taxon>Eukaryota</taxon>
        <taxon>Fungi</taxon>
        <taxon>Dikarya</taxon>
        <taxon>Basidiomycota</taxon>
        <taxon>Agaricomycotina</taxon>
        <taxon>Agaricomycetes</taxon>
        <taxon>Agaricomycetidae</taxon>
        <taxon>Agaricales</taxon>
        <taxon>Marasmiineae</taxon>
        <taxon>Mycenaceae</taxon>
        <taxon>Mycena</taxon>
    </lineage>
</organism>
<name>A0AAD7ESE5_9AGAR</name>
<dbReference type="AlphaFoldDB" id="A0AAD7ESE5"/>
<dbReference type="EMBL" id="JARIHO010000017">
    <property type="protein sequence ID" value="KAJ7348476.1"/>
    <property type="molecule type" value="Genomic_DNA"/>
</dbReference>
<gene>
    <name evidence="1" type="ORF">DFH08DRAFT_808211</name>
</gene>
<proteinExistence type="predicted"/>
<dbReference type="Proteomes" id="UP001218218">
    <property type="component" value="Unassembled WGS sequence"/>
</dbReference>
<evidence type="ECO:0000313" key="1">
    <source>
        <dbReference type="EMBL" id="KAJ7348476.1"/>
    </source>
</evidence>
<sequence>MAHLASLAASAASSCQLHHIARTASFVLSELENKLNLTFLSDPYPRSPRRTMIIVEEYFSQHWLGLPSLVPPSPRLSPGCYPPDPSKQQVWSLGALTCLSLISFGARNTVRGLSCLTVDKHGNSLEAEDASPKTGQPICSYSDGPSYKSSADGRLEIFPGDSDEFYPMKLEGVTSEEKNHQILLPRSGSHDLTIWAWKTYCHLVIVSTSPSLKNYKLKDHPLTLQKDSGNSSMSLDVCYVRFASASTSDAFPDYGGRSTSSSREGIARTSRTFTEFAKGVAWSKVLAALK</sequence>
<accession>A0AAD7ESE5</accession>
<evidence type="ECO:0000313" key="2">
    <source>
        <dbReference type="Proteomes" id="UP001218218"/>
    </source>
</evidence>
<protein>
    <submittedName>
        <fullName evidence="1">Uncharacterized protein</fullName>
    </submittedName>
</protein>